<evidence type="ECO:0000256" key="2">
    <source>
        <dbReference type="ARBA" id="ARBA00022737"/>
    </source>
</evidence>
<keyword evidence="2" id="KW-0677">Repeat</keyword>
<keyword evidence="11" id="KW-1185">Reference proteome</keyword>
<dbReference type="InterPro" id="IPR009057">
    <property type="entry name" value="Homeodomain-like_sf"/>
</dbReference>
<dbReference type="Pfam" id="PF00249">
    <property type="entry name" value="Myb_DNA-binding"/>
    <property type="match status" value="1"/>
</dbReference>
<dbReference type="AlphaFoldDB" id="A0AAN7JJ15"/>
<evidence type="ECO:0000256" key="5">
    <source>
        <dbReference type="ARBA" id="ARBA00023163"/>
    </source>
</evidence>
<protein>
    <submittedName>
        <fullName evidence="10">Uncharacterized protein</fullName>
    </submittedName>
</protein>
<dbReference type="PROSITE" id="PS51294">
    <property type="entry name" value="HTH_MYB"/>
    <property type="match status" value="1"/>
</dbReference>
<feature type="compositionally biased region" description="Basic and acidic residues" evidence="7">
    <location>
        <begin position="52"/>
        <end position="62"/>
    </location>
</feature>
<feature type="domain" description="Myb-like" evidence="8">
    <location>
        <begin position="10"/>
        <end position="34"/>
    </location>
</feature>
<evidence type="ECO:0000256" key="1">
    <source>
        <dbReference type="ARBA" id="ARBA00004123"/>
    </source>
</evidence>
<dbReference type="Proteomes" id="UP001345219">
    <property type="component" value="Chromosome 10"/>
</dbReference>
<dbReference type="InterPro" id="IPR001005">
    <property type="entry name" value="SANT/Myb"/>
</dbReference>
<sequence length="186" mass="20958">MMFSPFCKFRWSAMAAKLPGRTDNEIKNVWHTHLKKRLQYKQNGSSSLSPKCEFRSRRKSEPSRLTSAQHMAVSPQPSSSEVSSITQTFITAAEKIRLEVKCEQPDISTESFPLIDESFWTDPMSSVSSGESSESDPSALSRSMEQMYFPIDISDGKLLWDGNHGTPNIDGSMDFWYNLLVCSGDL</sequence>
<reference evidence="10 11" key="1">
    <citation type="journal article" date="2023" name="Hortic Res">
        <title>Pangenome of water caltrop reveals structural variations and asymmetric subgenome divergence after allopolyploidization.</title>
        <authorList>
            <person name="Zhang X."/>
            <person name="Chen Y."/>
            <person name="Wang L."/>
            <person name="Yuan Y."/>
            <person name="Fang M."/>
            <person name="Shi L."/>
            <person name="Lu R."/>
            <person name="Comes H.P."/>
            <person name="Ma Y."/>
            <person name="Chen Y."/>
            <person name="Huang G."/>
            <person name="Zhou Y."/>
            <person name="Zheng Z."/>
            <person name="Qiu Y."/>
        </authorList>
    </citation>
    <scope>NUCLEOTIDE SEQUENCE [LARGE SCALE GENOMIC DNA]</scope>
    <source>
        <tissue evidence="10">Roots</tissue>
    </source>
</reference>
<evidence type="ECO:0000259" key="9">
    <source>
        <dbReference type="PROSITE" id="PS51294"/>
    </source>
</evidence>
<feature type="domain" description="HTH myb-type" evidence="9">
    <location>
        <begin position="10"/>
        <end position="38"/>
    </location>
</feature>
<keyword evidence="4" id="KW-0238">DNA-binding</keyword>
<organism evidence="10 11">
    <name type="scientific">Trapa incisa</name>
    <dbReference type="NCBI Taxonomy" id="236973"/>
    <lineage>
        <taxon>Eukaryota</taxon>
        <taxon>Viridiplantae</taxon>
        <taxon>Streptophyta</taxon>
        <taxon>Embryophyta</taxon>
        <taxon>Tracheophyta</taxon>
        <taxon>Spermatophyta</taxon>
        <taxon>Magnoliopsida</taxon>
        <taxon>eudicotyledons</taxon>
        <taxon>Gunneridae</taxon>
        <taxon>Pentapetalae</taxon>
        <taxon>rosids</taxon>
        <taxon>malvids</taxon>
        <taxon>Myrtales</taxon>
        <taxon>Lythraceae</taxon>
        <taxon>Trapa</taxon>
    </lineage>
</organism>
<dbReference type="PROSITE" id="PS50090">
    <property type="entry name" value="MYB_LIKE"/>
    <property type="match status" value="1"/>
</dbReference>
<dbReference type="GO" id="GO:0005634">
    <property type="term" value="C:nucleus"/>
    <property type="evidence" value="ECO:0007669"/>
    <property type="project" value="UniProtKB-SubCell"/>
</dbReference>
<comment type="caution">
    <text evidence="10">The sequence shown here is derived from an EMBL/GenBank/DDBJ whole genome shotgun (WGS) entry which is preliminary data.</text>
</comment>
<evidence type="ECO:0000259" key="8">
    <source>
        <dbReference type="PROSITE" id="PS50090"/>
    </source>
</evidence>
<evidence type="ECO:0000256" key="3">
    <source>
        <dbReference type="ARBA" id="ARBA00023015"/>
    </source>
</evidence>
<dbReference type="Gene3D" id="1.10.10.60">
    <property type="entry name" value="Homeodomain-like"/>
    <property type="match status" value="1"/>
</dbReference>
<evidence type="ECO:0000256" key="7">
    <source>
        <dbReference type="SAM" id="MobiDB-lite"/>
    </source>
</evidence>
<proteinExistence type="predicted"/>
<name>A0AAN7JJ15_9MYRT</name>
<evidence type="ECO:0000313" key="11">
    <source>
        <dbReference type="Proteomes" id="UP001345219"/>
    </source>
</evidence>
<accession>A0AAN7JJ15</accession>
<comment type="subcellular location">
    <subcellularLocation>
        <location evidence="1">Nucleus</location>
    </subcellularLocation>
</comment>
<gene>
    <name evidence="10" type="ORF">SAY87_011879</name>
</gene>
<dbReference type="PANTHER" id="PTHR47997">
    <property type="entry name" value="MYB DOMAIN PROTEIN 55"/>
    <property type="match status" value="1"/>
</dbReference>
<evidence type="ECO:0000256" key="6">
    <source>
        <dbReference type="ARBA" id="ARBA00023242"/>
    </source>
</evidence>
<dbReference type="InterPro" id="IPR017930">
    <property type="entry name" value="Myb_dom"/>
</dbReference>
<evidence type="ECO:0000313" key="10">
    <source>
        <dbReference type="EMBL" id="KAK4745567.1"/>
    </source>
</evidence>
<dbReference type="CDD" id="cd00167">
    <property type="entry name" value="SANT"/>
    <property type="match status" value="1"/>
</dbReference>
<keyword evidence="6" id="KW-0539">Nucleus</keyword>
<dbReference type="InterPro" id="IPR051953">
    <property type="entry name" value="Plant_SW-associated_TFs"/>
</dbReference>
<dbReference type="PANTHER" id="PTHR47997:SF28">
    <property type="entry name" value="TRANSCRIPTION FACTOR MYB15-LIKE"/>
    <property type="match status" value="1"/>
</dbReference>
<evidence type="ECO:0000256" key="4">
    <source>
        <dbReference type="ARBA" id="ARBA00023125"/>
    </source>
</evidence>
<keyword evidence="5" id="KW-0804">Transcription</keyword>
<feature type="region of interest" description="Disordered" evidence="7">
    <location>
        <begin position="41"/>
        <end position="79"/>
    </location>
</feature>
<keyword evidence="3" id="KW-0805">Transcription regulation</keyword>
<dbReference type="GO" id="GO:0003677">
    <property type="term" value="F:DNA binding"/>
    <property type="evidence" value="ECO:0007669"/>
    <property type="project" value="UniProtKB-KW"/>
</dbReference>
<dbReference type="SUPFAM" id="SSF46689">
    <property type="entry name" value="Homeodomain-like"/>
    <property type="match status" value="1"/>
</dbReference>
<dbReference type="EMBL" id="JAXIOK010000021">
    <property type="protein sequence ID" value="KAK4745567.1"/>
    <property type="molecule type" value="Genomic_DNA"/>
</dbReference>